<comment type="caution">
    <text evidence="1">The sequence shown here is derived from an EMBL/GenBank/DDBJ whole genome shotgun (WGS) entry which is preliminary data.</text>
</comment>
<proteinExistence type="predicted"/>
<dbReference type="InterPro" id="IPR043754">
    <property type="entry name" value="DUF5700"/>
</dbReference>
<sequence length="256" mass="30056">LENPTENAISRIIGHEAAIGVHIHASRFQNTDKNLHDFWEERLNRESEKGGRHIGQVIKCMEYIESNTVDFRQSFKELEAFLPTDLRLGCKLYPIVGYDIGVVSEGNAFLNLGHHLFHEHERELLYFTMHELHHVGYTHYHAIYSLDELKTNRDLLRIIKYSTHLEGLAVYASFERRRRENGFTHRDYVVLNDLRKRTKASTDFVCIVKGLENEDERALTEEYLDILIRMSDGDRLWYVAGTHMSQMIDRRLGRKV</sequence>
<name>X1UBF8_9ZZZZ</name>
<gene>
    <name evidence="1" type="ORF">S12H4_44356</name>
</gene>
<accession>X1UBF8</accession>
<feature type="non-terminal residue" evidence="1">
    <location>
        <position position="256"/>
    </location>
</feature>
<dbReference type="Pfam" id="PF18958">
    <property type="entry name" value="DUF5700"/>
    <property type="match status" value="1"/>
</dbReference>
<feature type="non-terminal residue" evidence="1">
    <location>
        <position position="1"/>
    </location>
</feature>
<dbReference type="EMBL" id="BARW01027325">
    <property type="protein sequence ID" value="GAJ14829.1"/>
    <property type="molecule type" value="Genomic_DNA"/>
</dbReference>
<organism evidence="1">
    <name type="scientific">marine sediment metagenome</name>
    <dbReference type="NCBI Taxonomy" id="412755"/>
    <lineage>
        <taxon>unclassified sequences</taxon>
        <taxon>metagenomes</taxon>
        <taxon>ecological metagenomes</taxon>
    </lineage>
</organism>
<dbReference type="AlphaFoldDB" id="X1UBF8"/>
<reference evidence="1" key="1">
    <citation type="journal article" date="2014" name="Front. Microbiol.">
        <title>High frequency of phylogenetically diverse reductive dehalogenase-homologous genes in deep subseafloor sedimentary metagenomes.</title>
        <authorList>
            <person name="Kawai M."/>
            <person name="Futagami T."/>
            <person name="Toyoda A."/>
            <person name="Takaki Y."/>
            <person name="Nishi S."/>
            <person name="Hori S."/>
            <person name="Arai W."/>
            <person name="Tsubouchi T."/>
            <person name="Morono Y."/>
            <person name="Uchiyama I."/>
            <person name="Ito T."/>
            <person name="Fujiyama A."/>
            <person name="Inagaki F."/>
            <person name="Takami H."/>
        </authorList>
    </citation>
    <scope>NUCLEOTIDE SEQUENCE</scope>
    <source>
        <strain evidence="1">Expedition CK06-06</strain>
    </source>
</reference>
<evidence type="ECO:0000313" key="1">
    <source>
        <dbReference type="EMBL" id="GAJ14829.1"/>
    </source>
</evidence>
<protein>
    <submittedName>
        <fullName evidence="1">Uncharacterized protein</fullName>
    </submittedName>
</protein>